<accession>A0A9W6XR07</accession>
<organism evidence="2 3">
    <name type="scientific">Phytophthora fragariaefolia</name>
    <dbReference type="NCBI Taxonomy" id="1490495"/>
    <lineage>
        <taxon>Eukaryota</taxon>
        <taxon>Sar</taxon>
        <taxon>Stramenopiles</taxon>
        <taxon>Oomycota</taxon>
        <taxon>Peronosporomycetes</taxon>
        <taxon>Peronosporales</taxon>
        <taxon>Peronosporaceae</taxon>
        <taxon>Phytophthora</taxon>
    </lineage>
</organism>
<evidence type="ECO:0000313" key="2">
    <source>
        <dbReference type="EMBL" id="GMF43659.1"/>
    </source>
</evidence>
<evidence type="ECO:0000256" key="1">
    <source>
        <dbReference type="SAM" id="MobiDB-lite"/>
    </source>
</evidence>
<proteinExistence type="predicted"/>
<sequence>MMVEVDLHQPGTKALQVLEAPTLPRTALQRASAGMQQAKRSREQKDTAEAKENAGKVMRKAALQHMKDRKKGSDGDAHLSERPS</sequence>
<gene>
    <name evidence="2" type="ORF">Pfra01_001484800</name>
</gene>
<protein>
    <submittedName>
        <fullName evidence="2">Unnamed protein product</fullName>
    </submittedName>
</protein>
<feature type="region of interest" description="Disordered" evidence="1">
    <location>
        <begin position="28"/>
        <end position="84"/>
    </location>
</feature>
<dbReference type="EMBL" id="BSXT01001578">
    <property type="protein sequence ID" value="GMF43659.1"/>
    <property type="molecule type" value="Genomic_DNA"/>
</dbReference>
<dbReference type="AlphaFoldDB" id="A0A9W6XR07"/>
<name>A0A9W6XR07_9STRA</name>
<feature type="compositionally biased region" description="Basic and acidic residues" evidence="1">
    <location>
        <begin position="40"/>
        <end position="54"/>
    </location>
</feature>
<dbReference type="OrthoDB" id="117095at2759"/>
<dbReference type="Proteomes" id="UP001165121">
    <property type="component" value="Unassembled WGS sequence"/>
</dbReference>
<comment type="caution">
    <text evidence="2">The sequence shown here is derived from an EMBL/GenBank/DDBJ whole genome shotgun (WGS) entry which is preliminary data.</text>
</comment>
<feature type="compositionally biased region" description="Basic and acidic residues" evidence="1">
    <location>
        <begin position="71"/>
        <end position="84"/>
    </location>
</feature>
<reference evidence="2" key="1">
    <citation type="submission" date="2023-04" db="EMBL/GenBank/DDBJ databases">
        <title>Phytophthora fragariaefolia NBRC 109709.</title>
        <authorList>
            <person name="Ichikawa N."/>
            <person name="Sato H."/>
            <person name="Tonouchi N."/>
        </authorList>
    </citation>
    <scope>NUCLEOTIDE SEQUENCE</scope>
    <source>
        <strain evidence="2">NBRC 109709</strain>
    </source>
</reference>
<keyword evidence="3" id="KW-1185">Reference proteome</keyword>
<evidence type="ECO:0000313" key="3">
    <source>
        <dbReference type="Proteomes" id="UP001165121"/>
    </source>
</evidence>